<sequence>MAIKVIANWPLDDPEAMRQLHESQARATLIVLEKLFKEEGSGARGLDVLMQRIESKRL</sequence>
<evidence type="ECO:0000313" key="1">
    <source>
        <dbReference type="EMBL" id="EDK35315.1"/>
    </source>
</evidence>
<dbReference type="Proteomes" id="UP000002411">
    <property type="component" value="Chromosome"/>
</dbReference>
<evidence type="ECO:0000313" key="2">
    <source>
        <dbReference type="Proteomes" id="UP000002411"/>
    </source>
</evidence>
<reference evidence="1 2" key="1">
    <citation type="journal article" date="2008" name="Proc. Natl. Acad. Sci. U.S.A.">
        <title>The genome of Clostridium kluyveri, a strict anaerobe with unique metabolic features.</title>
        <authorList>
            <person name="Seedorf H."/>
            <person name="Fricke W.F."/>
            <person name="Veith B."/>
            <person name="Brueggemann H."/>
            <person name="Liesegang H."/>
            <person name="Strittmatter A."/>
            <person name="Miethke M."/>
            <person name="Buckel W."/>
            <person name="Hinderberger J."/>
            <person name="Li F."/>
            <person name="Hagemeier C."/>
            <person name="Thauer R.K."/>
            <person name="Gottschalk G."/>
        </authorList>
    </citation>
    <scope>NUCLEOTIDE SEQUENCE [LARGE SCALE GENOMIC DNA]</scope>
    <source>
        <strain evidence="2">ATCC 8527 / DSM 555 / NCIMB 10680</strain>
    </source>
</reference>
<organism evidence="1 2">
    <name type="scientific">Clostridium kluyveri (strain ATCC 8527 / DSM 555 / NBRC 12016 / NCIMB 10680 / K1)</name>
    <dbReference type="NCBI Taxonomy" id="431943"/>
    <lineage>
        <taxon>Bacteria</taxon>
        <taxon>Bacillati</taxon>
        <taxon>Bacillota</taxon>
        <taxon>Clostridia</taxon>
        <taxon>Eubacteriales</taxon>
        <taxon>Clostridiaceae</taxon>
        <taxon>Clostridium</taxon>
    </lineage>
</organism>
<name>A5N2G9_CLOK5</name>
<dbReference type="EMBL" id="CP000673">
    <property type="protein sequence ID" value="EDK35315.1"/>
    <property type="molecule type" value="Genomic_DNA"/>
</dbReference>
<dbReference type="AlphaFoldDB" id="A5N2G9"/>
<proteinExistence type="predicted"/>
<dbReference type="HOGENOM" id="CLU_2971347_0_0_9"/>
<keyword evidence="2" id="KW-1185">Reference proteome</keyword>
<gene>
    <name evidence="1" type="ordered locus">CKL_3312</name>
</gene>
<dbReference type="STRING" id="431943.CKL_3312"/>
<protein>
    <submittedName>
        <fullName evidence="1">Uncharacterized protein</fullName>
    </submittedName>
</protein>
<accession>A5N2G9</accession>
<dbReference type="KEGG" id="ckl:CKL_3312"/>